<dbReference type="AlphaFoldDB" id="A0A5J5EVX2"/>
<protein>
    <submittedName>
        <fullName evidence="2">Uncharacterized protein</fullName>
    </submittedName>
</protein>
<reference evidence="2 3" key="1">
    <citation type="submission" date="2019-09" db="EMBL/GenBank/DDBJ databases">
        <title>Draft genome of the ectomycorrhizal ascomycete Sphaerosporella brunnea.</title>
        <authorList>
            <consortium name="DOE Joint Genome Institute"/>
            <person name="Benucci G.M."/>
            <person name="Marozzi G."/>
            <person name="Antonielli L."/>
            <person name="Sanchez S."/>
            <person name="Marco P."/>
            <person name="Wang X."/>
            <person name="Falini L.B."/>
            <person name="Barry K."/>
            <person name="Haridas S."/>
            <person name="Lipzen A."/>
            <person name="Labutti K."/>
            <person name="Grigoriev I.V."/>
            <person name="Murat C."/>
            <person name="Martin F."/>
            <person name="Albertini E."/>
            <person name="Donnini D."/>
            <person name="Bonito G."/>
        </authorList>
    </citation>
    <scope>NUCLEOTIDE SEQUENCE [LARGE SCALE GENOMIC DNA]</scope>
    <source>
        <strain evidence="2 3">Sb_GMNB300</strain>
    </source>
</reference>
<keyword evidence="3" id="KW-1185">Reference proteome</keyword>
<proteinExistence type="predicted"/>
<evidence type="ECO:0000256" key="1">
    <source>
        <dbReference type="SAM" id="Phobius"/>
    </source>
</evidence>
<keyword evidence="1" id="KW-0812">Transmembrane</keyword>
<comment type="caution">
    <text evidence="2">The sequence shown here is derived from an EMBL/GenBank/DDBJ whole genome shotgun (WGS) entry which is preliminary data.</text>
</comment>
<dbReference type="Proteomes" id="UP000326924">
    <property type="component" value="Unassembled WGS sequence"/>
</dbReference>
<organism evidence="2 3">
    <name type="scientific">Sphaerosporella brunnea</name>
    <dbReference type="NCBI Taxonomy" id="1250544"/>
    <lineage>
        <taxon>Eukaryota</taxon>
        <taxon>Fungi</taxon>
        <taxon>Dikarya</taxon>
        <taxon>Ascomycota</taxon>
        <taxon>Pezizomycotina</taxon>
        <taxon>Pezizomycetes</taxon>
        <taxon>Pezizales</taxon>
        <taxon>Pyronemataceae</taxon>
        <taxon>Sphaerosporella</taxon>
    </lineage>
</organism>
<gene>
    <name evidence="2" type="ORF">FN846DRAFT_735198</name>
</gene>
<keyword evidence="1" id="KW-0472">Membrane</keyword>
<dbReference type="InParanoid" id="A0A5J5EVX2"/>
<sequence length="216" mass="24871">MQMLDLSFVLALDCFSCFVWMGQRPVACDFWHLLFFNLLRFVAWSIGELWSDIYLGSGVCFAFPFQVGGPRGQSSCLDSFFLRRDFPFCWFFCNENDPSFPFSLSVCFFFLFVTGVFFFSLSLLPSLDDMRPCIKIRRGIDLPPGGLFGCMPTGLTTNLHLLPTSQRCLLEWNVGSSVRVRQLHARLLTYALHCTIQYPMFTLRYLPQDGWACYAI</sequence>
<evidence type="ECO:0000313" key="3">
    <source>
        <dbReference type="Proteomes" id="UP000326924"/>
    </source>
</evidence>
<name>A0A5J5EVX2_9PEZI</name>
<keyword evidence="1" id="KW-1133">Transmembrane helix</keyword>
<accession>A0A5J5EVX2</accession>
<dbReference type="EMBL" id="VXIS01000096">
    <property type="protein sequence ID" value="KAA8905761.1"/>
    <property type="molecule type" value="Genomic_DNA"/>
</dbReference>
<evidence type="ECO:0000313" key="2">
    <source>
        <dbReference type="EMBL" id="KAA8905761.1"/>
    </source>
</evidence>
<feature type="transmembrane region" description="Helical" evidence="1">
    <location>
        <begin position="102"/>
        <end position="127"/>
    </location>
</feature>